<gene>
    <name evidence="11" type="ORF">SAMN02982985_04426</name>
</gene>
<comment type="similarity">
    <text evidence="2">Belongs to the thioredoxin family. DsbA subfamily.</text>
</comment>
<evidence type="ECO:0000259" key="10">
    <source>
        <dbReference type="PROSITE" id="PS51352"/>
    </source>
</evidence>
<evidence type="ECO:0000313" key="12">
    <source>
        <dbReference type="Proteomes" id="UP000199470"/>
    </source>
</evidence>
<keyword evidence="6" id="KW-0676">Redox-active center</keyword>
<keyword evidence="4 7" id="KW-0574">Periplasm</keyword>
<dbReference type="InterPro" id="IPR013766">
    <property type="entry name" value="Thioredoxin_domain"/>
</dbReference>
<evidence type="ECO:0000256" key="6">
    <source>
        <dbReference type="ARBA" id="ARBA00023284"/>
    </source>
</evidence>
<keyword evidence="3 9" id="KW-0732">Signal</keyword>
<dbReference type="AlphaFoldDB" id="A0A1I4RQI0"/>
<keyword evidence="12" id="KW-1185">Reference proteome</keyword>
<dbReference type="CDD" id="cd03019">
    <property type="entry name" value="DsbA_DsbA"/>
    <property type="match status" value="1"/>
</dbReference>
<evidence type="ECO:0000256" key="7">
    <source>
        <dbReference type="PIRNR" id="PIRNR001488"/>
    </source>
</evidence>
<dbReference type="PROSITE" id="PS00194">
    <property type="entry name" value="THIOREDOXIN_1"/>
    <property type="match status" value="1"/>
</dbReference>
<evidence type="ECO:0000256" key="3">
    <source>
        <dbReference type="ARBA" id="ARBA00022729"/>
    </source>
</evidence>
<feature type="signal peptide" evidence="9">
    <location>
        <begin position="1"/>
        <end position="25"/>
    </location>
</feature>
<protein>
    <recommendedName>
        <fullName evidence="7">Thiol:disulfide interchange protein</fullName>
    </recommendedName>
</protein>
<dbReference type="PANTHER" id="PTHR35891:SF3">
    <property type="entry name" value="THIOL:DISULFIDE INTERCHANGE PROTEIN DSBL"/>
    <property type="match status" value="1"/>
</dbReference>
<dbReference type="InterPro" id="IPR036249">
    <property type="entry name" value="Thioredoxin-like_sf"/>
</dbReference>
<dbReference type="InterPro" id="IPR001853">
    <property type="entry name" value="DSBA-like_thioredoxin_dom"/>
</dbReference>
<reference evidence="11 12" key="1">
    <citation type="submission" date="2016-10" db="EMBL/GenBank/DDBJ databases">
        <authorList>
            <person name="de Groot N.N."/>
        </authorList>
    </citation>
    <scope>NUCLEOTIDE SEQUENCE [LARGE SCALE GENOMIC DNA]</scope>
    <source>
        <strain evidence="11 12">ATCC 43154</strain>
    </source>
</reference>
<feature type="chain" id="PRO_5011773672" description="Thiol:disulfide interchange protein" evidence="9">
    <location>
        <begin position="26"/>
        <end position="227"/>
    </location>
</feature>
<evidence type="ECO:0000256" key="1">
    <source>
        <dbReference type="ARBA" id="ARBA00004418"/>
    </source>
</evidence>
<sequence>MRILKRVVGALALGTLALVAGSASASPAAPKAGVEYQLLSAPQPTESGKKIEITEFFAYYCPHCHSFEPALAAWVKKQGDNIVYKRVHVGRDESVAPQQKLFYTLDAMGLLSEQMHNKIFDEMHLAHNRLNRDEQVFDFIVKQGVDKQKFVDTYRSFGVAGRVRKASAMMAAYQIDSWPMLAVDGRFITSPSMADDEKKSATTEAQLHTEVLQVMDVLLAKAKAEKK</sequence>
<dbReference type="Gene3D" id="3.40.30.10">
    <property type="entry name" value="Glutaredoxin"/>
    <property type="match status" value="2"/>
</dbReference>
<dbReference type="RefSeq" id="WP_093389883.1">
    <property type="nucleotide sequence ID" value="NZ_FOTW01000023.1"/>
</dbReference>
<keyword evidence="5 7" id="KW-1015">Disulfide bond</keyword>
<dbReference type="PROSITE" id="PS51352">
    <property type="entry name" value="THIOREDOXIN_2"/>
    <property type="match status" value="1"/>
</dbReference>
<organism evidence="11 12">
    <name type="scientific">Rugamonas rubra</name>
    <dbReference type="NCBI Taxonomy" id="758825"/>
    <lineage>
        <taxon>Bacteria</taxon>
        <taxon>Pseudomonadati</taxon>
        <taxon>Pseudomonadota</taxon>
        <taxon>Betaproteobacteria</taxon>
        <taxon>Burkholderiales</taxon>
        <taxon>Oxalobacteraceae</taxon>
        <taxon>Telluria group</taxon>
        <taxon>Rugamonas</taxon>
    </lineage>
</organism>
<evidence type="ECO:0000256" key="8">
    <source>
        <dbReference type="PIRSR" id="PIRSR001488-1"/>
    </source>
</evidence>
<dbReference type="PANTHER" id="PTHR35891">
    <property type="entry name" value="THIOL:DISULFIDE INTERCHANGE PROTEIN DSBA"/>
    <property type="match status" value="1"/>
</dbReference>
<dbReference type="PIRSF" id="PIRSF001488">
    <property type="entry name" value="Tdi_protein"/>
    <property type="match status" value="1"/>
</dbReference>
<evidence type="ECO:0000256" key="4">
    <source>
        <dbReference type="ARBA" id="ARBA00022764"/>
    </source>
</evidence>
<dbReference type="InterPro" id="IPR023205">
    <property type="entry name" value="DsbA/DsbL"/>
</dbReference>
<evidence type="ECO:0000313" key="11">
    <source>
        <dbReference type="EMBL" id="SFM54532.1"/>
    </source>
</evidence>
<dbReference type="InterPro" id="IPR017937">
    <property type="entry name" value="Thioredoxin_CS"/>
</dbReference>
<feature type="disulfide bond" description="Redox-active" evidence="8">
    <location>
        <begin position="61"/>
        <end position="64"/>
    </location>
</feature>
<dbReference type="GO" id="GO:0042597">
    <property type="term" value="C:periplasmic space"/>
    <property type="evidence" value="ECO:0007669"/>
    <property type="project" value="UniProtKB-SubCell"/>
</dbReference>
<proteinExistence type="inferred from homology"/>
<dbReference type="GO" id="GO:0015036">
    <property type="term" value="F:disulfide oxidoreductase activity"/>
    <property type="evidence" value="ECO:0007669"/>
    <property type="project" value="UniProtKB-ARBA"/>
</dbReference>
<dbReference type="EMBL" id="FOTW01000023">
    <property type="protein sequence ID" value="SFM54532.1"/>
    <property type="molecule type" value="Genomic_DNA"/>
</dbReference>
<evidence type="ECO:0000256" key="2">
    <source>
        <dbReference type="ARBA" id="ARBA00005791"/>
    </source>
</evidence>
<dbReference type="InterPro" id="IPR050824">
    <property type="entry name" value="Thiol_disulfide_DsbA"/>
</dbReference>
<accession>A0A1I4RQI0</accession>
<dbReference type="STRING" id="758825.SAMN02982985_04426"/>
<dbReference type="Proteomes" id="UP000199470">
    <property type="component" value="Unassembled WGS sequence"/>
</dbReference>
<feature type="domain" description="Thioredoxin" evidence="10">
    <location>
        <begin position="17"/>
        <end position="172"/>
    </location>
</feature>
<evidence type="ECO:0000256" key="5">
    <source>
        <dbReference type="ARBA" id="ARBA00023157"/>
    </source>
</evidence>
<dbReference type="SUPFAM" id="SSF52833">
    <property type="entry name" value="Thioredoxin-like"/>
    <property type="match status" value="1"/>
</dbReference>
<dbReference type="OrthoDB" id="9784896at2"/>
<dbReference type="Pfam" id="PF01323">
    <property type="entry name" value="DSBA"/>
    <property type="match status" value="1"/>
</dbReference>
<evidence type="ECO:0000256" key="9">
    <source>
        <dbReference type="SAM" id="SignalP"/>
    </source>
</evidence>
<comment type="subcellular location">
    <subcellularLocation>
        <location evidence="1 7">Periplasm</location>
    </subcellularLocation>
</comment>
<name>A0A1I4RQI0_9BURK</name>